<dbReference type="SUPFAM" id="SSF81606">
    <property type="entry name" value="PP2C-like"/>
    <property type="match status" value="1"/>
</dbReference>
<accession>A0A1M4ZI35</accession>
<name>A0A1M4ZI35_9BACT</name>
<dbReference type="EMBL" id="FQUC01000004">
    <property type="protein sequence ID" value="SHF17462.1"/>
    <property type="molecule type" value="Genomic_DNA"/>
</dbReference>
<dbReference type="Proteomes" id="UP000184480">
    <property type="component" value="Unassembled WGS sequence"/>
</dbReference>
<feature type="domain" description="PPM-type phosphatase" evidence="1">
    <location>
        <begin position="248"/>
        <end position="501"/>
    </location>
</feature>
<gene>
    <name evidence="2" type="ORF">SAMN05444362_10490</name>
</gene>
<evidence type="ECO:0000313" key="2">
    <source>
        <dbReference type="EMBL" id="SHF17462.1"/>
    </source>
</evidence>
<keyword evidence="3" id="KW-1185">Reference proteome</keyword>
<dbReference type="STRING" id="1346286.SAMN05444362_10490"/>
<sequence>MNFNDIVPYLDPADKEESLKEFFGREDIKSFLSEKWKEYTDTEVTLPKDTDEQPLSVQPEEIQTVTNPETPVDMPFIPSIPDDEETRARYQSLFSETRHEMFSRKLKGTHIQFQNGKVNQPYQMLLDVMDLGMPEVGRLEFIGLNEIGLNFNPETCLVEGIPTTSGDFKIKLQCYLQDWKEGDPVFEKPVTLIINPDPRALWNSIPTPEDIPYYKPDSDCKYVKIGRTKGFLGMGAENRKDMVAASQRGRSHAHEGKPRDDDFSIIHNDNTEWYTAIVADGAGSAEYSRKGSEIACRTVSEVCDTHLTKYSKEIDELIKDFDRDNSDSKRKKLGDALYNILGSAVFKAYKNIEQEAVGNDAQLKDYSTTLLVALSKKYKFGWFVATFWVGDGGIGIYNKETGYLKIMGEPDGGDFAGQTRFLTMGEVMQPTEIYKRLRFEIVEDFTALVLMTDGVTDPKFETDSNLQKPEKWDALWKDITSKVELTDDNEASAQQLLKWLDFWSPGNHDDRTIAIIY</sequence>
<dbReference type="Pfam" id="PF13672">
    <property type="entry name" value="PP2C_2"/>
    <property type="match status" value="1"/>
</dbReference>
<proteinExistence type="predicted"/>
<dbReference type="OrthoDB" id="963478at2"/>
<dbReference type="Gene3D" id="3.60.40.10">
    <property type="entry name" value="PPM-type phosphatase domain"/>
    <property type="match status" value="1"/>
</dbReference>
<dbReference type="InterPro" id="IPR001932">
    <property type="entry name" value="PPM-type_phosphatase-like_dom"/>
</dbReference>
<protein>
    <submittedName>
        <fullName evidence="2">Protein phosphatase 2C</fullName>
    </submittedName>
</protein>
<evidence type="ECO:0000313" key="3">
    <source>
        <dbReference type="Proteomes" id="UP000184480"/>
    </source>
</evidence>
<organism evidence="2 3">
    <name type="scientific">Dysgonomonas macrotermitis</name>
    <dbReference type="NCBI Taxonomy" id="1346286"/>
    <lineage>
        <taxon>Bacteria</taxon>
        <taxon>Pseudomonadati</taxon>
        <taxon>Bacteroidota</taxon>
        <taxon>Bacteroidia</taxon>
        <taxon>Bacteroidales</taxon>
        <taxon>Dysgonomonadaceae</taxon>
        <taxon>Dysgonomonas</taxon>
    </lineage>
</organism>
<dbReference type="InterPro" id="IPR036457">
    <property type="entry name" value="PPM-type-like_dom_sf"/>
</dbReference>
<dbReference type="AlphaFoldDB" id="A0A1M4ZI35"/>
<evidence type="ECO:0000259" key="1">
    <source>
        <dbReference type="Pfam" id="PF13672"/>
    </source>
</evidence>
<dbReference type="RefSeq" id="WP_062181568.1">
    <property type="nucleotide sequence ID" value="NZ_BBXL01000013.1"/>
</dbReference>
<reference evidence="3" key="1">
    <citation type="submission" date="2016-11" db="EMBL/GenBank/DDBJ databases">
        <authorList>
            <person name="Varghese N."/>
            <person name="Submissions S."/>
        </authorList>
    </citation>
    <scope>NUCLEOTIDE SEQUENCE [LARGE SCALE GENOMIC DNA]</scope>
    <source>
        <strain evidence="3">DSM 27370</strain>
    </source>
</reference>